<dbReference type="Pfam" id="PF00565">
    <property type="entry name" value="SNase"/>
    <property type="match status" value="1"/>
</dbReference>
<protein>
    <submittedName>
        <fullName evidence="5">Thermonuclease family protein</fullName>
    </submittedName>
</protein>
<dbReference type="InterPro" id="IPR016071">
    <property type="entry name" value="Staphylococal_nuclease_OB-fold"/>
</dbReference>
<accession>A0ABU4E8V5</accession>
<reference evidence="5 6" key="1">
    <citation type="submission" date="2023-10" db="EMBL/GenBank/DDBJ databases">
        <authorList>
            <person name="Dale J."/>
        </authorList>
    </citation>
    <scope>NUCLEOTIDE SEQUENCE [LARGE SCALE GENOMIC DNA]</scope>
    <source>
        <strain evidence="5 6">2023EL-00970</strain>
    </source>
</reference>
<proteinExistence type="predicted"/>
<dbReference type="PROSITE" id="PS50830">
    <property type="entry name" value="TNASE_3"/>
    <property type="match status" value="1"/>
</dbReference>
<evidence type="ECO:0000256" key="1">
    <source>
        <dbReference type="ARBA" id="ARBA00022722"/>
    </source>
</evidence>
<dbReference type="SMART" id="SM00318">
    <property type="entry name" value="SNc"/>
    <property type="match status" value="1"/>
</dbReference>
<gene>
    <name evidence="5" type="ORF">R4P48_23320</name>
</gene>
<dbReference type="CDD" id="cd00175">
    <property type="entry name" value="SNc"/>
    <property type="match status" value="1"/>
</dbReference>
<organism evidence="5 6">
    <name type="scientific">Atlantibacter subterraneus</name>
    <dbReference type="NCBI Taxonomy" id="255519"/>
    <lineage>
        <taxon>Bacteria</taxon>
        <taxon>Pseudomonadati</taxon>
        <taxon>Pseudomonadota</taxon>
        <taxon>Gammaproteobacteria</taxon>
        <taxon>Enterobacterales</taxon>
        <taxon>Enterobacteriaceae</taxon>
        <taxon>Atlantibacter</taxon>
    </lineage>
</organism>
<evidence type="ECO:0000256" key="3">
    <source>
        <dbReference type="ARBA" id="ARBA00022801"/>
    </source>
</evidence>
<dbReference type="RefSeq" id="WP_317679609.1">
    <property type="nucleotide sequence ID" value="NZ_JAWLOF010000039.1"/>
</dbReference>
<dbReference type="PROSITE" id="PS01123">
    <property type="entry name" value="TNASE_1"/>
    <property type="match status" value="1"/>
</dbReference>
<dbReference type="EMBL" id="JAWLOF010000039">
    <property type="protein sequence ID" value="MDV7025574.1"/>
    <property type="molecule type" value="Genomic_DNA"/>
</dbReference>
<keyword evidence="6" id="KW-1185">Reference proteome</keyword>
<evidence type="ECO:0000313" key="6">
    <source>
        <dbReference type="Proteomes" id="UP001187066"/>
    </source>
</evidence>
<dbReference type="SUPFAM" id="SSF50199">
    <property type="entry name" value="Staphylococcal nuclease"/>
    <property type="match status" value="1"/>
</dbReference>
<evidence type="ECO:0000313" key="5">
    <source>
        <dbReference type="EMBL" id="MDV7025574.1"/>
    </source>
</evidence>
<dbReference type="InterPro" id="IPR002071">
    <property type="entry name" value="Thermonucl_AS"/>
</dbReference>
<evidence type="ECO:0000259" key="4">
    <source>
        <dbReference type="PROSITE" id="PS50830"/>
    </source>
</evidence>
<evidence type="ECO:0000256" key="2">
    <source>
        <dbReference type="ARBA" id="ARBA00022759"/>
    </source>
</evidence>
<keyword evidence="1" id="KW-0540">Nuclease</keyword>
<keyword evidence="3" id="KW-0378">Hydrolase</keyword>
<name>A0ABU4E8V5_9ENTR</name>
<dbReference type="PANTHER" id="PTHR12302">
    <property type="entry name" value="EBNA2 BINDING PROTEIN P100"/>
    <property type="match status" value="1"/>
</dbReference>
<feature type="domain" description="TNase-like" evidence="4">
    <location>
        <begin position="9"/>
        <end position="132"/>
    </location>
</feature>
<dbReference type="InterPro" id="IPR035437">
    <property type="entry name" value="SNase_OB-fold_sf"/>
</dbReference>
<sequence length="149" mass="17046">MFVSFNSHADIRGRVVRILDGDTIEVLQENNELTRIRLDGIDAPEKAQPFGQRSRQALTSMIAGKVVHISGNNRDRYNRLLGTVWYDSANINAIQVIHGMAWAYRYKGKPMVPAYADIEGKARKNRTGLWAEPAPVEPWRWRKLQKSEN</sequence>
<dbReference type="PANTHER" id="PTHR12302:SF3">
    <property type="entry name" value="SERINE_THREONINE-PROTEIN KINASE 31"/>
    <property type="match status" value="1"/>
</dbReference>
<comment type="caution">
    <text evidence="5">The sequence shown here is derived from an EMBL/GenBank/DDBJ whole genome shotgun (WGS) entry which is preliminary data.</text>
</comment>
<keyword evidence="2" id="KW-0255">Endonuclease</keyword>
<dbReference type="Gene3D" id="2.40.50.90">
    <property type="match status" value="1"/>
</dbReference>
<dbReference type="Proteomes" id="UP001187066">
    <property type="component" value="Unassembled WGS sequence"/>
</dbReference>